<feature type="domain" description="J" evidence="27">
    <location>
        <begin position="1021"/>
        <end position="1085"/>
    </location>
</feature>
<feature type="domain" description="Protein kinase" evidence="26">
    <location>
        <begin position="1"/>
        <end position="236"/>
    </location>
</feature>
<dbReference type="CDD" id="cd06257">
    <property type="entry name" value="DnaJ"/>
    <property type="match status" value="1"/>
</dbReference>
<evidence type="ECO:0000256" key="2">
    <source>
        <dbReference type="ARBA" id="ARBA00004246"/>
    </source>
</evidence>
<dbReference type="InterPro" id="IPR035892">
    <property type="entry name" value="C2_domain_sf"/>
</dbReference>
<keyword evidence="31" id="KW-1185">Reference proteome</keyword>
<dbReference type="GO" id="GO:0004674">
    <property type="term" value="F:protein serine/threonine kinase activity"/>
    <property type="evidence" value="ECO:0007669"/>
    <property type="project" value="UniProtKB-KW"/>
</dbReference>
<dbReference type="InterPro" id="IPR000719">
    <property type="entry name" value="Prot_kinase_dom"/>
</dbReference>
<reference evidence="30" key="2">
    <citation type="submission" date="2025-09" db="UniProtKB">
        <authorList>
            <consortium name="Ensembl"/>
        </authorList>
    </citation>
    <scope>IDENTIFICATION</scope>
</reference>
<keyword evidence="14" id="KW-0067">ATP-binding</keyword>
<accession>A0A7N8WKB4</accession>
<keyword evidence="16" id="KW-0007">Acetylation</keyword>
<dbReference type="FunFam" id="1.10.287.110:FF:000002">
    <property type="entry name" value="putative tyrosine-protein phosphatase auxilin isoform X2"/>
    <property type="match status" value="1"/>
</dbReference>
<evidence type="ECO:0000256" key="11">
    <source>
        <dbReference type="ARBA" id="ARBA00022679"/>
    </source>
</evidence>
<keyword evidence="8" id="KW-0963">Cytoplasm</keyword>
<evidence type="ECO:0000256" key="24">
    <source>
        <dbReference type="ARBA" id="ARBA00076380"/>
    </source>
</evidence>
<evidence type="ECO:0000256" key="4">
    <source>
        <dbReference type="ARBA" id="ARBA00004601"/>
    </source>
</evidence>
<keyword evidence="15" id="KW-0965">Cell junction</keyword>
<dbReference type="InterPro" id="IPR036869">
    <property type="entry name" value="J_dom_sf"/>
</dbReference>
<evidence type="ECO:0000256" key="19">
    <source>
        <dbReference type="ARBA" id="ARBA00023329"/>
    </source>
</evidence>
<keyword evidence="11" id="KW-0808">Transferase</keyword>
<dbReference type="PROSITE" id="PS50011">
    <property type="entry name" value="PROTEIN_KINASE_DOM"/>
    <property type="match status" value="1"/>
</dbReference>
<dbReference type="FunFam" id="3.90.190.10:FF:000008">
    <property type="entry name" value="putative tyrosine-protein phosphatase auxilin isoform X2"/>
    <property type="match status" value="1"/>
</dbReference>
<dbReference type="PANTHER" id="PTHR23172">
    <property type="entry name" value="AUXILIN/CYCLIN G-ASSOCIATED KINASE-RELATED"/>
    <property type="match status" value="1"/>
</dbReference>
<evidence type="ECO:0000256" key="25">
    <source>
        <dbReference type="SAM" id="MobiDB-lite"/>
    </source>
</evidence>
<comment type="similarity">
    <text evidence="5">Belongs to the protein kinase superfamily. AGC Ser/Thr protein kinase family. PKC subfamily.</text>
</comment>
<dbReference type="Pfam" id="PF10409">
    <property type="entry name" value="PTEN_C2"/>
    <property type="match status" value="1"/>
</dbReference>
<dbReference type="GO" id="GO:0030136">
    <property type="term" value="C:clathrin-coated vesicle"/>
    <property type="evidence" value="ECO:0007669"/>
    <property type="project" value="UniProtKB-SubCell"/>
</dbReference>
<protein>
    <recommendedName>
        <fullName evidence="23">Cyclin-G-associated kinase</fullName>
        <ecNumber evidence="6">2.7.11.1</ecNumber>
    </recommendedName>
    <alternativeName>
        <fullName evidence="24">DnaJ homolog subfamily C member 26</fullName>
    </alternativeName>
</protein>
<dbReference type="SUPFAM" id="SSF49562">
    <property type="entry name" value="C2 domain (Calcium/lipid-binding domain, CaLB)"/>
    <property type="match status" value="1"/>
</dbReference>
<evidence type="ECO:0000256" key="15">
    <source>
        <dbReference type="ARBA" id="ARBA00022949"/>
    </source>
</evidence>
<dbReference type="SMART" id="SM01326">
    <property type="entry name" value="PTEN_C2"/>
    <property type="match status" value="1"/>
</dbReference>
<dbReference type="InterPro" id="IPR014020">
    <property type="entry name" value="Tensin_C2-dom"/>
</dbReference>
<dbReference type="EC" id="2.7.11.1" evidence="6"/>
<keyword evidence="13" id="KW-0418">Kinase</keyword>
<dbReference type="Gene3D" id="3.90.190.10">
    <property type="entry name" value="Protein tyrosine phosphatase superfamily"/>
    <property type="match status" value="1"/>
</dbReference>
<reference evidence="30" key="1">
    <citation type="submission" date="2025-08" db="UniProtKB">
        <authorList>
            <consortium name="Ensembl"/>
        </authorList>
    </citation>
    <scope>IDENTIFICATION</scope>
</reference>
<keyword evidence="10" id="KW-0597">Phosphoprotein</keyword>
<dbReference type="GO" id="GO:0072318">
    <property type="term" value="P:clathrin coat disassembly"/>
    <property type="evidence" value="ECO:0007669"/>
    <property type="project" value="TreeGrafter"/>
</dbReference>
<dbReference type="Gene3D" id="1.10.287.110">
    <property type="entry name" value="DnaJ domain"/>
    <property type="match status" value="1"/>
</dbReference>
<dbReference type="GO" id="GO:0005524">
    <property type="term" value="F:ATP binding"/>
    <property type="evidence" value="ECO:0007669"/>
    <property type="project" value="UniProtKB-KW"/>
</dbReference>
<evidence type="ECO:0000256" key="18">
    <source>
        <dbReference type="ARBA" id="ARBA00023306"/>
    </source>
</evidence>
<dbReference type="AlphaFoldDB" id="A0A7N8WKB4"/>
<evidence type="ECO:0000256" key="17">
    <source>
        <dbReference type="ARBA" id="ARBA00023034"/>
    </source>
</evidence>
<dbReference type="InterPro" id="IPR029023">
    <property type="entry name" value="Tensin_phosphatase"/>
</dbReference>
<evidence type="ECO:0000256" key="21">
    <source>
        <dbReference type="ARBA" id="ARBA00048679"/>
    </source>
</evidence>
<evidence type="ECO:0000256" key="22">
    <source>
        <dbReference type="ARBA" id="ARBA00054326"/>
    </source>
</evidence>
<dbReference type="Proteomes" id="UP000261640">
    <property type="component" value="Unplaced"/>
</dbReference>
<evidence type="ECO:0000256" key="7">
    <source>
        <dbReference type="ARBA" id="ARBA00022481"/>
    </source>
</evidence>
<evidence type="ECO:0000256" key="20">
    <source>
        <dbReference type="ARBA" id="ARBA00047899"/>
    </source>
</evidence>
<evidence type="ECO:0000256" key="14">
    <source>
        <dbReference type="ARBA" id="ARBA00022840"/>
    </source>
</evidence>
<feature type="region of interest" description="Disordered" evidence="25">
    <location>
        <begin position="872"/>
        <end position="922"/>
    </location>
</feature>
<feature type="compositionally biased region" description="Low complexity" evidence="25">
    <location>
        <begin position="873"/>
        <end position="893"/>
    </location>
</feature>
<evidence type="ECO:0000256" key="6">
    <source>
        <dbReference type="ARBA" id="ARBA00012513"/>
    </source>
</evidence>
<comment type="subcellular location">
    <subcellularLocation>
        <location evidence="2">Cell junction</location>
        <location evidence="2">Focal adhesion</location>
    </subcellularLocation>
    <subcellularLocation>
        <location evidence="3">Cytoplasm</location>
        <location evidence="3">Perinuclear region</location>
    </subcellularLocation>
    <subcellularLocation>
        <location evidence="1">Cytoplasmic vesicle</location>
        <location evidence="1">Clathrin-coated vesicle</location>
    </subcellularLocation>
    <subcellularLocation>
        <location evidence="4">Golgi apparatus</location>
        <location evidence="4">trans-Golgi network</location>
    </subcellularLocation>
</comment>
<dbReference type="SMART" id="SM00271">
    <property type="entry name" value="DnaJ"/>
    <property type="match status" value="1"/>
</dbReference>
<dbReference type="CDD" id="cd14564">
    <property type="entry name" value="PTP_GAK"/>
    <property type="match status" value="1"/>
</dbReference>
<evidence type="ECO:0000256" key="9">
    <source>
        <dbReference type="ARBA" id="ARBA00022527"/>
    </source>
</evidence>
<dbReference type="GO" id="GO:0048471">
    <property type="term" value="C:perinuclear region of cytoplasm"/>
    <property type="evidence" value="ECO:0007669"/>
    <property type="project" value="UniProtKB-SubCell"/>
</dbReference>
<feature type="domain" description="C2 tensin-type" evidence="29">
    <location>
        <begin position="470"/>
        <end position="608"/>
    </location>
</feature>
<proteinExistence type="inferred from homology"/>
<keyword evidence="7" id="KW-0488">Methylation</keyword>
<dbReference type="SUPFAM" id="SSF46565">
    <property type="entry name" value="Chaperone J-domain"/>
    <property type="match status" value="1"/>
</dbReference>
<evidence type="ECO:0000256" key="1">
    <source>
        <dbReference type="ARBA" id="ARBA00004132"/>
    </source>
</evidence>
<dbReference type="GeneTree" id="ENSGT00940000159527"/>
<evidence type="ECO:0000256" key="16">
    <source>
        <dbReference type="ARBA" id="ARBA00022990"/>
    </source>
</evidence>
<dbReference type="FunFam" id="1.10.510.10:FF:000228">
    <property type="entry name" value="cyclin-G-associated kinase isoform X1"/>
    <property type="match status" value="1"/>
</dbReference>
<feature type="compositionally biased region" description="Polar residues" evidence="25">
    <location>
        <begin position="894"/>
        <end position="904"/>
    </location>
</feature>
<evidence type="ECO:0000256" key="10">
    <source>
        <dbReference type="ARBA" id="ARBA00022553"/>
    </source>
</evidence>
<dbReference type="Gene3D" id="2.60.40.1110">
    <property type="match status" value="1"/>
</dbReference>
<comment type="catalytic activity">
    <reaction evidence="20">
        <text>L-threonyl-[protein] + ATP = O-phospho-L-threonyl-[protein] + ADP + H(+)</text>
        <dbReference type="Rhea" id="RHEA:46608"/>
        <dbReference type="Rhea" id="RHEA-COMP:11060"/>
        <dbReference type="Rhea" id="RHEA-COMP:11605"/>
        <dbReference type="ChEBI" id="CHEBI:15378"/>
        <dbReference type="ChEBI" id="CHEBI:30013"/>
        <dbReference type="ChEBI" id="CHEBI:30616"/>
        <dbReference type="ChEBI" id="CHEBI:61977"/>
        <dbReference type="ChEBI" id="CHEBI:456216"/>
        <dbReference type="EC" id="2.7.11.1"/>
    </reaction>
</comment>
<organism evidence="30 31">
    <name type="scientific">Mastacembelus armatus</name>
    <name type="common">zig-zag eel</name>
    <dbReference type="NCBI Taxonomy" id="205130"/>
    <lineage>
        <taxon>Eukaryota</taxon>
        <taxon>Metazoa</taxon>
        <taxon>Chordata</taxon>
        <taxon>Craniata</taxon>
        <taxon>Vertebrata</taxon>
        <taxon>Euteleostomi</taxon>
        <taxon>Actinopterygii</taxon>
        <taxon>Neopterygii</taxon>
        <taxon>Teleostei</taxon>
        <taxon>Neoteleostei</taxon>
        <taxon>Acanthomorphata</taxon>
        <taxon>Anabantaria</taxon>
        <taxon>Synbranchiformes</taxon>
        <taxon>Mastacembelidae</taxon>
        <taxon>Mastacembelus</taxon>
    </lineage>
</organism>
<dbReference type="Ensembl" id="ENSMAMT00000042594.1">
    <property type="protein sequence ID" value="ENSMAMP00000036537.1"/>
    <property type="gene ID" value="ENSMAMG00000007145.2"/>
</dbReference>
<dbReference type="InterPro" id="IPR029021">
    <property type="entry name" value="Prot-tyrosine_phosphatase-like"/>
</dbReference>
<dbReference type="InterPro" id="IPR011009">
    <property type="entry name" value="Kinase-like_dom_sf"/>
</dbReference>
<evidence type="ECO:0000313" key="31">
    <source>
        <dbReference type="Proteomes" id="UP000261640"/>
    </source>
</evidence>
<evidence type="ECO:0000256" key="3">
    <source>
        <dbReference type="ARBA" id="ARBA00004556"/>
    </source>
</evidence>
<dbReference type="InterPro" id="IPR008271">
    <property type="entry name" value="Ser/Thr_kinase_AS"/>
</dbReference>
<evidence type="ECO:0000313" key="30">
    <source>
        <dbReference type="Ensembl" id="ENSMAMP00000036537.1"/>
    </source>
</evidence>
<dbReference type="SUPFAM" id="SSF52799">
    <property type="entry name" value="(Phosphotyrosine protein) phosphatases II"/>
    <property type="match status" value="1"/>
</dbReference>
<feature type="domain" description="Phosphatase tensin-type" evidence="28">
    <location>
        <begin position="297"/>
        <end position="464"/>
    </location>
</feature>
<keyword evidence="12" id="KW-0547">Nucleotide-binding</keyword>
<dbReference type="SMART" id="SM00220">
    <property type="entry name" value="S_TKc"/>
    <property type="match status" value="1"/>
</dbReference>
<keyword evidence="17" id="KW-0333">Golgi apparatus</keyword>
<dbReference type="PROSITE" id="PS51182">
    <property type="entry name" value="C2_TENSIN"/>
    <property type="match status" value="1"/>
</dbReference>
<dbReference type="SUPFAM" id="SSF56112">
    <property type="entry name" value="Protein kinase-like (PK-like)"/>
    <property type="match status" value="1"/>
</dbReference>
<dbReference type="PANTHER" id="PTHR23172:SF34">
    <property type="entry name" value="CYCLIN-G-ASSOCIATED KINASE"/>
    <property type="match status" value="1"/>
</dbReference>
<comment type="function">
    <text evidence="22">Associates with cyclin G and CDK5. Seems to act as an auxilin homolog that is involved in the uncoating of clathrin-coated vesicles by Hsc70 in non-neuronal cells. Expression oscillates slightly during the cell cycle, peaking at G1. May play a role in clathrin-mediated endocytosis and intracellular trafficking, and in the dynamics of clathrin assembly/disassembly.</text>
</comment>
<dbReference type="GO" id="GO:0072583">
    <property type="term" value="P:clathrin-dependent endocytosis"/>
    <property type="evidence" value="ECO:0007669"/>
    <property type="project" value="TreeGrafter"/>
</dbReference>
<evidence type="ECO:0000259" key="27">
    <source>
        <dbReference type="PROSITE" id="PS50076"/>
    </source>
</evidence>
<evidence type="ECO:0000259" key="26">
    <source>
        <dbReference type="PROSITE" id="PS50011"/>
    </source>
</evidence>
<dbReference type="GO" id="GO:0030276">
    <property type="term" value="F:clathrin binding"/>
    <property type="evidence" value="ECO:0007669"/>
    <property type="project" value="TreeGrafter"/>
</dbReference>
<dbReference type="Pfam" id="PF00069">
    <property type="entry name" value="Pkinase"/>
    <property type="match status" value="1"/>
</dbReference>
<keyword evidence="19" id="KW-0968">Cytoplasmic vesicle</keyword>
<evidence type="ECO:0000259" key="29">
    <source>
        <dbReference type="PROSITE" id="PS51182"/>
    </source>
</evidence>
<dbReference type="InterPro" id="IPR001623">
    <property type="entry name" value="DnaJ_domain"/>
</dbReference>
<dbReference type="PROSITE" id="PS51181">
    <property type="entry name" value="PPASE_TENSIN"/>
    <property type="match status" value="1"/>
</dbReference>
<dbReference type="PROSITE" id="PS50076">
    <property type="entry name" value="DNAJ_2"/>
    <property type="match status" value="1"/>
</dbReference>
<dbReference type="Gene3D" id="1.10.510.10">
    <property type="entry name" value="Transferase(Phosphotransferase) domain 1"/>
    <property type="match status" value="1"/>
</dbReference>
<dbReference type="FunFam" id="2.60.40.1110:FF:000001">
    <property type="entry name" value="cyclin-G-associated kinase isoform X2"/>
    <property type="match status" value="1"/>
</dbReference>
<dbReference type="GO" id="GO:0005794">
    <property type="term" value="C:Golgi apparatus"/>
    <property type="evidence" value="ECO:0007669"/>
    <property type="project" value="UniProtKB-SubCell"/>
</dbReference>
<keyword evidence="18" id="KW-0131">Cell cycle</keyword>
<evidence type="ECO:0000256" key="23">
    <source>
        <dbReference type="ARBA" id="ARBA00068393"/>
    </source>
</evidence>
<keyword evidence="9" id="KW-0723">Serine/threonine-protein kinase</keyword>
<comment type="catalytic activity">
    <reaction evidence="21">
        <text>L-seryl-[protein] + ATP = O-phospho-L-seryl-[protein] + ADP + H(+)</text>
        <dbReference type="Rhea" id="RHEA:17989"/>
        <dbReference type="Rhea" id="RHEA-COMP:9863"/>
        <dbReference type="Rhea" id="RHEA-COMP:11604"/>
        <dbReference type="ChEBI" id="CHEBI:15378"/>
        <dbReference type="ChEBI" id="CHEBI:29999"/>
        <dbReference type="ChEBI" id="CHEBI:30616"/>
        <dbReference type="ChEBI" id="CHEBI:83421"/>
        <dbReference type="ChEBI" id="CHEBI:456216"/>
        <dbReference type="EC" id="2.7.11.1"/>
    </reaction>
</comment>
<evidence type="ECO:0000256" key="12">
    <source>
        <dbReference type="ARBA" id="ARBA00022741"/>
    </source>
</evidence>
<evidence type="ECO:0000256" key="5">
    <source>
        <dbReference type="ARBA" id="ARBA00005490"/>
    </source>
</evidence>
<evidence type="ECO:0000256" key="8">
    <source>
        <dbReference type="ARBA" id="ARBA00022490"/>
    </source>
</evidence>
<dbReference type="PROSITE" id="PS00108">
    <property type="entry name" value="PROTEIN_KINASE_ST"/>
    <property type="match status" value="1"/>
</dbReference>
<name>A0A7N8WKB4_9TELE</name>
<sequence length="1085" mass="121304">PHLNPPNSKKLSGHPNMVQFCSAASISKEESDTGQAEFLILTELCKGQLVDFIKRVEQRAPLSCDTVLKIFYQTCRAVQHMHKQKPPIIHRDLKIENLLISNQGTIKLCDFGSATTVSHYPDYSWSAQKRSMVEDEITRNTTPAYRTPEMIDLYSNFPINEKQDIWALGCILYLLCFKQHPFEEGAKLQIVNGKYSIPQNDVKYTVYHDLIRSMLKVNPEERLSITELVNQLQEIAAARNVNPKSPITEVNMCTTSIRAVCMYDPDQSGSGLLDMLRGGTERFLTNIKDTSSKVIQSVASYAKGDLDISYITSRIAVMSFPAEGVESAIKNNIEDVRLFLDSRHAGHYAVYNLSKRSYRPSRFHNRVSECNWQVRRAPNLRSLYSVCKNMHLWLKQDQRNICIVHCLDGRAASAVAVCSFLCFCRLFTTAEAAVYMFSMKRCPPGIAPSHKRYIEYMCDMMAEEPIIPHSKPIIIRSIVMTPVPLFNKQRNGCRPFCEVYVGDERVLTTSQEYDRMKDFKIEDGKAEIPLNVTVQGDVLVVIYHARATLGGRLQAKMASMKMFQIQFHTGFVPRNATTVKFAKYDLDACDIQEKYPDLFQVNLDIEVEPRDRPTAKSLPWEGFQTKGLNPKILFSSRDEQQEILSKFGKPELPRQPGSAAFYDSESPHTDANSNNFFQTLDWEGTPQCFFSSLIIQLIFLVSFTHAQTSPPGVQGGLKAASSNSDLLNDLFAPPADQTGAVQEDLFFSGPTADSKPMGDLFDPYGMGSGSRVGSSVGSSRQASGPDLFSDLLGSDSSATSGFSSATSNHTPASNTSLVRYLLAYDGAVVLLVGGDPKRYEITMILMDKKHNTSNFHSHMFLAGSSTSNFSGPSISTKAPFSSTSSSTKPQAQPCQSARTTSAQNKPWMHGSGSGPTPKAPNYNLNFSSVIGGREERGIRAPTFGSKPKVKEDDFEDLLSTQGFASKLDKKGPRTIAEMRRQEVTKDMDPLKLQILDWIEGKERNIRALLSTLHTVLWEGETRWKPVGMADLVSPDQVKKYYRKAVLVVHPDKATGQPYEQYAKMIFMELNDAWSEFENQGSKALF</sequence>
<evidence type="ECO:0000259" key="28">
    <source>
        <dbReference type="PROSITE" id="PS51181"/>
    </source>
</evidence>
<dbReference type="GO" id="GO:0005925">
    <property type="term" value="C:focal adhesion"/>
    <property type="evidence" value="ECO:0007669"/>
    <property type="project" value="UniProtKB-SubCell"/>
</dbReference>
<evidence type="ECO:0000256" key="13">
    <source>
        <dbReference type="ARBA" id="ARBA00022777"/>
    </source>
</evidence>